<dbReference type="PANTHER" id="PTHR31571:SF1">
    <property type="entry name" value="ALTERED INHERITANCE OF MITOCHONDRIA PROTEIN 6"/>
    <property type="match status" value="1"/>
</dbReference>
<dbReference type="InterPro" id="IPR051236">
    <property type="entry name" value="HAT_RTT109-like"/>
</dbReference>
<keyword evidence="5" id="KW-1185">Reference proteome</keyword>
<comment type="similarity">
    <text evidence="1">Belongs to the AIM6 family.</text>
</comment>
<dbReference type="GO" id="GO:0006629">
    <property type="term" value="P:lipid metabolic process"/>
    <property type="evidence" value="ECO:0007669"/>
    <property type="project" value="InterPro"/>
</dbReference>
<comment type="caution">
    <text evidence="4">The sequence shown here is derived from an EMBL/GenBank/DDBJ whole genome shotgun (WGS) entry which is preliminary data.</text>
</comment>
<dbReference type="GO" id="GO:0008081">
    <property type="term" value="F:phosphoric diester hydrolase activity"/>
    <property type="evidence" value="ECO:0007669"/>
    <property type="project" value="InterPro"/>
</dbReference>
<evidence type="ECO:0000256" key="3">
    <source>
        <dbReference type="SAM" id="MobiDB-lite"/>
    </source>
</evidence>
<sequence length="314" mass="35072">MVMSLATLVWADDIQQVIADWGKPGKQGEGLSWWPTSFSRDIIPIPCHSHNDYWRRVPLYSALRAGCISVEADVWLFDDDLYVGHDTSALTRNRTLNSLYINPLVDILTKQNPSTEFANNTRNGVFDTDPGMSLTLLIDVKTDGRETWPHVVAQLEPLRKRNWLTAFNGDAVVPGPITVVGTGNTPFDLIVANQTYRDYFFDAPLMDMWEEPHRDAASEVLVEGGVNVVEDGKLADRPFQPSLASSRIRSPQGDRTPAPPAPYADMYNTSNSYYASGSFSDAVGRLRRGRLDGRQLDIIRGQLRGAHRRGLKAR</sequence>
<protein>
    <recommendedName>
        <fullName evidence="2">Altered inheritance of mitochondria protein 6</fullName>
    </recommendedName>
</protein>
<gene>
    <name evidence="4" type="ORF">GP486_004238</name>
</gene>
<feature type="region of interest" description="Disordered" evidence="3">
    <location>
        <begin position="237"/>
        <end position="262"/>
    </location>
</feature>
<feature type="non-terminal residue" evidence="4">
    <location>
        <position position="314"/>
    </location>
</feature>
<reference evidence="4" key="1">
    <citation type="submission" date="2021-03" db="EMBL/GenBank/DDBJ databases">
        <title>Comparative genomics and phylogenomic investigation of the class Geoglossomycetes provide insights into ecological specialization and systematics.</title>
        <authorList>
            <person name="Melie T."/>
            <person name="Pirro S."/>
            <person name="Miller A.N."/>
            <person name="Quandt A."/>
        </authorList>
    </citation>
    <scope>NUCLEOTIDE SEQUENCE</scope>
    <source>
        <strain evidence="4">CAQ_001_2017</strain>
    </source>
</reference>
<dbReference type="AlphaFoldDB" id="A0A9P8LBL5"/>
<evidence type="ECO:0000256" key="1">
    <source>
        <dbReference type="ARBA" id="ARBA00008858"/>
    </source>
</evidence>
<organism evidence="4 5">
    <name type="scientific">Trichoglossum hirsutum</name>
    <dbReference type="NCBI Taxonomy" id="265104"/>
    <lineage>
        <taxon>Eukaryota</taxon>
        <taxon>Fungi</taxon>
        <taxon>Dikarya</taxon>
        <taxon>Ascomycota</taxon>
        <taxon>Pezizomycotina</taxon>
        <taxon>Geoglossomycetes</taxon>
        <taxon>Geoglossales</taxon>
        <taxon>Geoglossaceae</taxon>
        <taxon>Trichoglossum</taxon>
    </lineage>
</organism>
<name>A0A9P8LBL5_9PEZI</name>
<evidence type="ECO:0000313" key="4">
    <source>
        <dbReference type="EMBL" id="KAH0559251.1"/>
    </source>
</evidence>
<evidence type="ECO:0000256" key="2">
    <source>
        <dbReference type="ARBA" id="ARBA00014286"/>
    </source>
</evidence>
<dbReference type="Proteomes" id="UP000750711">
    <property type="component" value="Unassembled WGS sequence"/>
</dbReference>
<evidence type="ECO:0000313" key="5">
    <source>
        <dbReference type="Proteomes" id="UP000750711"/>
    </source>
</evidence>
<proteinExistence type="inferred from homology"/>
<accession>A0A9P8LBL5</accession>
<dbReference type="SUPFAM" id="SSF51695">
    <property type="entry name" value="PLC-like phosphodiesterases"/>
    <property type="match status" value="1"/>
</dbReference>
<dbReference type="EMBL" id="JAGHQM010000645">
    <property type="protein sequence ID" value="KAH0559251.1"/>
    <property type="molecule type" value="Genomic_DNA"/>
</dbReference>
<dbReference type="PANTHER" id="PTHR31571">
    <property type="entry name" value="ALTERED INHERITANCE OF MITOCHONDRIA PROTEIN 6"/>
    <property type="match status" value="1"/>
</dbReference>
<dbReference type="InterPro" id="IPR017946">
    <property type="entry name" value="PLC-like_Pdiesterase_TIM-brl"/>
</dbReference>